<gene>
    <name evidence="1" type="ORF">ACI1P1_19720</name>
</gene>
<accession>A0ACC7P1I9</accession>
<protein>
    <submittedName>
        <fullName evidence="1">DUF4183 domain-containing protein</fullName>
    </submittedName>
</protein>
<evidence type="ECO:0000313" key="2">
    <source>
        <dbReference type="Proteomes" id="UP001631969"/>
    </source>
</evidence>
<dbReference type="EMBL" id="JBJURJ010000013">
    <property type="protein sequence ID" value="MFM9330532.1"/>
    <property type="molecule type" value="Genomic_DNA"/>
</dbReference>
<sequence length="145" mass="16449">MAICKPKRRKLKQVLSKRLPLRAAVTFYYARSTGGKREFRIKDAAPGFRSRLPSPHSYSYAHVYVDGILQSPLTYRLRAGRLRFRTSTLPPAGANIIAEFIAVYPPSPSQPAPRSAKKKASSSPKSCRRKKKLCCCKKRKRITKR</sequence>
<organism evidence="1 2">
    <name type="scientific">Paenibacillus mesotrionivorans</name>
    <dbReference type="NCBI Taxonomy" id="3160968"/>
    <lineage>
        <taxon>Bacteria</taxon>
        <taxon>Bacillati</taxon>
        <taxon>Bacillota</taxon>
        <taxon>Bacilli</taxon>
        <taxon>Bacillales</taxon>
        <taxon>Paenibacillaceae</taxon>
        <taxon>Paenibacillus</taxon>
    </lineage>
</organism>
<dbReference type="Proteomes" id="UP001631969">
    <property type="component" value="Unassembled WGS sequence"/>
</dbReference>
<comment type="caution">
    <text evidence="1">The sequence shown here is derived from an EMBL/GenBank/DDBJ whole genome shotgun (WGS) entry which is preliminary data.</text>
</comment>
<proteinExistence type="predicted"/>
<evidence type="ECO:0000313" key="1">
    <source>
        <dbReference type="EMBL" id="MFM9330532.1"/>
    </source>
</evidence>
<name>A0ACC7P1I9_9BACL</name>
<keyword evidence="2" id="KW-1185">Reference proteome</keyword>
<reference evidence="1" key="1">
    <citation type="submission" date="2024-12" db="EMBL/GenBank/DDBJ databases">
        <authorList>
            <person name="Wu N."/>
        </authorList>
    </citation>
    <scope>NUCLEOTIDE SEQUENCE</scope>
    <source>
        <strain evidence="1">P15</strain>
    </source>
</reference>